<keyword evidence="1" id="KW-0175">Coiled coil</keyword>
<sequence>MKLFSFTNQKQDTARAKTFKKVLVFGVCLAVVATALLAPIGTDKNVQAQIQPVIPGGYNQPYAPTGPVRNGDTCELWPINIGQCVMVGIAWVFEWALIPVLSWILALVGMLLDFSIRFALDTSNFTKITAIAEGWKIIRDLSNIFFIFILLWIAISTILQLSSHNLKQALTRIIIVALFVNFSLFISRAIMDAGNVVANGYYNAIVKDFPVNSLTQLPSLSSAFKGLMNIQVEYGEKATFIANVDDALKSTTNVLQKISGSSQLMNATLRVILISVAMYVFLMASFLFIARVIAFVFIMVFSPIGFIGFILPKTKQYADKWWTWLFDQTLVAPVFLILLYIVYKVMSSPAMIAVANVNPNGNLPLGFYFNYAILIGMLLLALKITKKLSGEMGAMVTKAGIAAGTIVAGGALALTGAGAAVAGRAVIGRMAAGAAAGEGRVGGTLKSMAANKEKGFKGAASRFIGQTGIKAVNRTAESSFDVRTSSLFQKGAGKLGLIKGAEAVGMSLKMKSAAAEAKKAEQKEKGTVGGYDRQKNERVKAEQEQARKMAAMLLPNQKALDKASGVLPAEAKKAEVERGAQKIEGDTTDNRGKIHQTIKGRVDNENNEKSKKEILLRAAKQREKDTTLTADQIGKAKEDKDRLTKEIEGHTNQIGNLNRDLGVEHGKLLDVVAQGMNTSVGAIEQQITDAKNKAKEQIEKAKGRVESFAQGIQDRSPTETIGRSTAVGTATGAAVGSVVPIVGTGIGAAVGAGVGAVRGAREAFGMSAEERKSVAEYIREKQRTGKLKEKPKGDKKGKESLDDRVLGSEEDDINSMSDEAKEKLRKLLGP</sequence>
<evidence type="ECO:0000256" key="2">
    <source>
        <dbReference type="SAM" id="MobiDB-lite"/>
    </source>
</evidence>
<dbReference type="Proteomes" id="UP000177943">
    <property type="component" value="Unassembled WGS sequence"/>
</dbReference>
<dbReference type="AlphaFoldDB" id="A0A1G2MUK9"/>
<keyword evidence="3" id="KW-0812">Transmembrane</keyword>
<proteinExistence type="predicted"/>
<feature type="coiled-coil region" evidence="1">
    <location>
        <begin position="602"/>
        <end position="704"/>
    </location>
</feature>
<protein>
    <submittedName>
        <fullName evidence="4">Uncharacterized protein</fullName>
    </submittedName>
</protein>
<gene>
    <name evidence="4" type="ORF">A3D56_02535</name>
</gene>
<feature type="transmembrane region" description="Helical" evidence="3">
    <location>
        <begin position="363"/>
        <end position="382"/>
    </location>
</feature>
<feature type="compositionally biased region" description="Basic and acidic residues" evidence="2">
    <location>
        <begin position="779"/>
        <end position="807"/>
    </location>
</feature>
<reference evidence="4 5" key="1">
    <citation type="journal article" date="2016" name="Nat. Commun.">
        <title>Thousands of microbial genomes shed light on interconnected biogeochemical processes in an aquifer system.</title>
        <authorList>
            <person name="Anantharaman K."/>
            <person name="Brown C.T."/>
            <person name="Hug L.A."/>
            <person name="Sharon I."/>
            <person name="Castelle C.J."/>
            <person name="Probst A.J."/>
            <person name="Thomas B.C."/>
            <person name="Singh A."/>
            <person name="Wilkins M.J."/>
            <person name="Karaoz U."/>
            <person name="Brodie E.L."/>
            <person name="Williams K.H."/>
            <person name="Hubbard S.S."/>
            <person name="Banfield J.F."/>
        </authorList>
    </citation>
    <scope>NUCLEOTIDE SEQUENCE [LARGE SCALE GENOMIC DNA]</scope>
</reference>
<feature type="transmembrane region" description="Helical" evidence="3">
    <location>
        <begin position="169"/>
        <end position="186"/>
    </location>
</feature>
<feature type="transmembrane region" description="Helical" evidence="3">
    <location>
        <begin position="292"/>
        <end position="312"/>
    </location>
</feature>
<feature type="transmembrane region" description="Helical" evidence="3">
    <location>
        <begin position="324"/>
        <end position="343"/>
    </location>
</feature>
<evidence type="ECO:0000256" key="1">
    <source>
        <dbReference type="SAM" id="Coils"/>
    </source>
</evidence>
<feature type="transmembrane region" description="Helical" evidence="3">
    <location>
        <begin position="141"/>
        <end position="163"/>
    </location>
</feature>
<keyword evidence="3" id="KW-0472">Membrane</keyword>
<name>A0A1G2MUK9_9BACT</name>
<dbReference type="EMBL" id="MHRP01000010">
    <property type="protein sequence ID" value="OHA27550.1"/>
    <property type="molecule type" value="Genomic_DNA"/>
</dbReference>
<evidence type="ECO:0000313" key="5">
    <source>
        <dbReference type="Proteomes" id="UP000177943"/>
    </source>
</evidence>
<comment type="caution">
    <text evidence="4">The sequence shown here is derived from an EMBL/GenBank/DDBJ whole genome shotgun (WGS) entry which is preliminary data.</text>
</comment>
<accession>A0A1G2MUK9</accession>
<keyword evidence="3" id="KW-1133">Transmembrane helix</keyword>
<evidence type="ECO:0000313" key="4">
    <source>
        <dbReference type="EMBL" id="OHA27550.1"/>
    </source>
</evidence>
<evidence type="ECO:0000256" key="3">
    <source>
        <dbReference type="SAM" id="Phobius"/>
    </source>
</evidence>
<feature type="transmembrane region" description="Helical" evidence="3">
    <location>
        <begin position="267"/>
        <end position="286"/>
    </location>
</feature>
<organism evidence="4 5">
    <name type="scientific">Candidatus Taylorbacteria bacterium RIFCSPHIGHO2_02_FULL_45_35</name>
    <dbReference type="NCBI Taxonomy" id="1802311"/>
    <lineage>
        <taxon>Bacteria</taxon>
        <taxon>Candidatus Tayloriibacteriota</taxon>
    </lineage>
</organism>
<feature type="region of interest" description="Disordered" evidence="2">
    <location>
        <begin position="779"/>
        <end position="830"/>
    </location>
</feature>
<feature type="transmembrane region" description="Helical" evidence="3">
    <location>
        <begin position="21"/>
        <end position="40"/>
    </location>
</feature>
<feature type="transmembrane region" description="Helical" evidence="3">
    <location>
        <begin position="96"/>
        <end position="120"/>
    </location>
</feature>